<evidence type="ECO:0000256" key="3">
    <source>
        <dbReference type="SAM" id="Phobius"/>
    </source>
</evidence>
<name>A0A9P5Q951_9AGAR</name>
<keyword evidence="1" id="KW-0620">Polyamine biosynthesis</keyword>
<dbReference type="AlphaFoldDB" id="A0A9P5Q951"/>
<reference evidence="4" key="1">
    <citation type="submission" date="2020-11" db="EMBL/GenBank/DDBJ databases">
        <authorList>
            <consortium name="DOE Joint Genome Institute"/>
            <person name="Ahrendt S."/>
            <person name="Riley R."/>
            <person name="Andreopoulos W."/>
            <person name="Labutti K."/>
            <person name="Pangilinan J."/>
            <person name="Ruiz-Duenas F.J."/>
            <person name="Barrasa J.M."/>
            <person name="Sanchez-Garcia M."/>
            <person name="Camarero S."/>
            <person name="Miyauchi S."/>
            <person name="Serrano A."/>
            <person name="Linde D."/>
            <person name="Babiker R."/>
            <person name="Drula E."/>
            <person name="Ayuso-Fernandez I."/>
            <person name="Pacheco R."/>
            <person name="Padilla G."/>
            <person name="Ferreira P."/>
            <person name="Barriuso J."/>
            <person name="Kellner H."/>
            <person name="Castanera R."/>
            <person name="Alfaro M."/>
            <person name="Ramirez L."/>
            <person name="Pisabarro A.G."/>
            <person name="Kuo A."/>
            <person name="Tritt A."/>
            <person name="Lipzen A."/>
            <person name="He G."/>
            <person name="Yan M."/>
            <person name="Ng V."/>
            <person name="Cullen D."/>
            <person name="Martin F."/>
            <person name="Rosso M.-N."/>
            <person name="Henrissat B."/>
            <person name="Hibbett D."/>
            <person name="Martinez A.T."/>
            <person name="Grigoriev I.V."/>
        </authorList>
    </citation>
    <scope>NUCLEOTIDE SEQUENCE</scope>
    <source>
        <strain evidence="4">AH 40177</strain>
    </source>
</reference>
<dbReference type="Gene3D" id="3.40.50.150">
    <property type="entry name" value="Vaccinia Virus protein VP39"/>
    <property type="match status" value="1"/>
</dbReference>
<dbReference type="GO" id="GO:0032259">
    <property type="term" value="P:methylation"/>
    <property type="evidence" value="ECO:0007669"/>
    <property type="project" value="UniProtKB-KW"/>
</dbReference>
<keyword evidence="3" id="KW-1133">Transmembrane helix</keyword>
<dbReference type="GO" id="GO:0006596">
    <property type="term" value="P:polyamine biosynthetic process"/>
    <property type="evidence" value="ECO:0007669"/>
    <property type="project" value="UniProtKB-KW"/>
</dbReference>
<accession>A0A9P5Q951</accession>
<proteinExistence type="predicted"/>
<dbReference type="Pfam" id="PF01564">
    <property type="entry name" value="Spermine_synth"/>
    <property type="match status" value="1"/>
</dbReference>
<feature type="transmembrane region" description="Helical" evidence="3">
    <location>
        <begin position="44"/>
        <end position="62"/>
    </location>
</feature>
<dbReference type="Proteomes" id="UP000772434">
    <property type="component" value="Unassembled WGS sequence"/>
</dbReference>
<keyword evidence="5" id="KW-1185">Reference proteome</keyword>
<evidence type="ECO:0000313" key="5">
    <source>
        <dbReference type="Proteomes" id="UP000772434"/>
    </source>
</evidence>
<feature type="transmembrane region" description="Helical" evidence="3">
    <location>
        <begin position="140"/>
        <end position="161"/>
    </location>
</feature>
<evidence type="ECO:0000313" key="4">
    <source>
        <dbReference type="EMBL" id="KAF9076948.1"/>
    </source>
</evidence>
<feature type="region of interest" description="Disordered" evidence="2">
    <location>
        <begin position="193"/>
        <end position="214"/>
    </location>
</feature>
<dbReference type="EMBL" id="JADNRY010000005">
    <property type="protein sequence ID" value="KAF9076948.1"/>
    <property type="molecule type" value="Genomic_DNA"/>
</dbReference>
<feature type="transmembrane region" description="Helical" evidence="3">
    <location>
        <begin position="74"/>
        <end position="94"/>
    </location>
</feature>
<keyword evidence="3" id="KW-0472">Membrane</keyword>
<dbReference type="GO" id="GO:0008168">
    <property type="term" value="F:methyltransferase activity"/>
    <property type="evidence" value="ECO:0007669"/>
    <property type="project" value="UniProtKB-KW"/>
</dbReference>
<feature type="transmembrane region" description="Helical" evidence="3">
    <location>
        <begin position="12"/>
        <end position="32"/>
    </location>
</feature>
<feature type="compositionally biased region" description="Low complexity" evidence="2">
    <location>
        <begin position="193"/>
        <end position="203"/>
    </location>
</feature>
<feature type="transmembrane region" description="Helical" evidence="3">
    <location>
        <begin position="173"/>
        <end position="194"/>
    </location>
</feature>
<dbReference type="OrthoDB" id="2016285at2759"/>
<gene>
    <name evidence="4" type="ORF">BDP27DRAFT_1312867</name>
</gene>
<dbReference type="PANTHER" id="PTHR43317:SF1">
    <property type="entry name" value="THERMOSPERMINE SYNTHASE ACAULIS5"/>
    <property type="match status" value="1"/>
</dbReference>
<keyword evidence="4" id="KW-0489">Methyltransferase</keyword>
<dbReference type="SUPFAM" id="SSF53335">
    <property type="entry name" value="S-adenosyl-L-methionine-dependent methyltransferases"/>
    <property type="match status" value="1"/>
</dbReference>
<dbReference type="InterPro" id="IPR029063">
    <property type="entry name" value="SAM-dependent_MTases_sf"/>
</dbReference>
<organism evidence="4 5">
    <name type="scientific">Rhodocollybia butyracea</name>
    <dbReference type="NCBI Taxonomy" id="206335"/>
    <lineage>
        <taxon>Eukaryota</taxon>
        <taxon>Fungi</taxon>
        <taxon>Dikarya</taxon>
        <taxon>Basidiomycota</taxon>
        <taxon>Agaricomycotina</taxon>
        <taxon>Agaricomycetes</taxon>
        <taxon>Agaricomycetidae</taxon>
        <taxon>Agaricales</taxon>
        <taxon>Marasmiineae</taxon>
        <taxon>Omphalotaceae</taxon>
        <taxon>Rhodocollybia</taxon>
    </lineage>
</organism>
<feature type="transmembrane region" description="Helical" evidence="3">
    <location>
        <begin position="106"/>
        <end position="128"/>
    </location>
</feature>
<protein>
    <submittedName>
        <fullName evidence="4">S-adenosyl-L-methionine-dependent methyltransferase</fullName>
    </submittedName>
</protein>
<keyword evidence="3" id="KW-0812">Transmembrane</keyword>
<evidence type="ECO:0000256" key="1">
    <source>
        <dbReference type="ARBA" id="ARBA00023115"/>
    </source>
</evidence>
<comment type="caution">
    <text evidence="4">The sequence shown here is derived from an EMBL/GenBank/DDBJ whole genome shotgun (WGS) entry which is preliminary data.</text>
</comment>
<keyword evidence="4" id="KW-0808">Transferase</keyword>
<sequence length="624" mass="68601">MAETKSPGDSLLRVSINGLLLAPVISLVLFTYERAVVPNYASVPTRLFLAHFTLLGLILPHIQPFGALRRFLTHWRWFIAGIALALAPNATYWFAMLTARRKDPYWGPITLHSTVLFPLVYALANCTVSDTPKQFSQATVNIVALLSAYPIARSLAGILAAQTRLFNVTNSQILLILSVLSINYGIFQAGFPSMSSKSTSKPTKGQKQKRRPSSFSVSPLWEKLAAIACFNAFLVSMHPKLHAPVLADPMKTLVLPPKPTADGIRVQILSSVQSTSGLIVVGEAMSPPKEEDLEAYDEAGTLHSLRYLRAGHSLLGGVWFGLRAMTLTKEDVPLMDSVGVPLGDSIYAAFVLQEAARLVNSTTKAPENALIIGLGTGIAANAFHRHNLSTSIIEIDPAVYSAARKFFGFPDLDPDNVFLEDARGWAARKHSEIQEGANKEPVLYDIVVHDCFSGGSIPEQLFSVEFLQDLKSVVHPEGVIVVNFAGRAISEASRLILRTLEKTFGGQCKALFDSPTYVSGEQLEEEFMNIVFFCSLSSRPPTFRSAYVDDALGSPIRKHIFATLHLREIDLSLLREGDELDKMNGLPDVITDANNPLGKMQEERALDHWKVMRGVLPDVFWETF</sequence>
<dbReference type="PANTHER" id="PTHR43317">
    <property type="entry name" value="THERMOSPERMINE SYNTHASE ACAULIS5"/>
    <property type="match status" value="1"/>
</dbReference>
<evidence type="ECO:0000256" key="2">
    <source>
        <dbReference type="SAM" id="MobiDB-lite"/>
    </source>
</evidence>